<evidence type="ECO:0000256" key="9">
    <source>
        <dbReference type="PROSITE-ProRule" id="PRU01091"/>
    </source>
</evidence>
<accession>A0A4R3MT53</accession>
<comment type="caution">
    <text evidence="12">The sequence shown here is derived from an EMBL/GenBank/DDBJ whole genome shotgun (WGS) entry which is preliminary data.</text>
</comment>
<keyword evidence="4" id="KW-0805">Transcription regulation</keyword>
<dbReference type="Pfam" id="PF00072">
    <property type="entry name" value="Response_reg"/>
    <property type="match status" value="1"/>
</dbReference>
<proteinExistence type="predicted"/>
<keyword evidence="5 9" id="KW-0238">DNA-binding</keyword>
<dbReference type="Proteomes" id="UP000294902">
    <property type="component" value="Unassembled WGS sequence"/>
</dbReference>
<evidence type="ECO:0000313" key="12">
    <source>
        <dbReference type="EMBL" id="TCT16224.1"/>
    </source>
</evidence>
<feature type="domain" description="Response regulatory" evidence="10">
    <location>
        <begin position="3"/>
        <end position="116"/>
    </location>
</feature>
<keyword evidence="13" id="KW-1185">Reference proteome</keyword>
<evidence type="ECO:0000259" key="10">
    <source>
        <dbReference type="PROSITE" id="PS50110"/>
    </source>
</evidence>
<dbReference type="PANTHER" id="PTHR48111:SF40">
    <property type="entry name" value="PHOSPHATE REGULON TRANSCRIPTIONAL REGULATORY PROTEIN PHOB"/>
    <property type="match status" value="1"/>
</dbReference>
<sequence length="231" mass="26873">MSKILIVEDDMQLSNALKTGLEGYGYQVIVPETLINIEEVFEEVAPDLTLLDVNLPYKDGFTLCRLFRLKSEAPIIFISSRGSEFEQIYGMDIGADEYIVKPFSLQLLEAKIKTVLRRYQIQNIKNIEVQYNGLVIDTDHFKLYYRDKETTLSRNELILSKLFIANPNKIFERYELLKALWDTDIFVHENTLNVNIKRLKDKLATLEYPYSIRSKRSVGYYMSLGDGMDEN</sequence>
<evidence type="ECO:0000313" key="13">
    <source>
        <dbReference type="Proteomes" id="UP000294902"/>
    </source>
</evidence>
<dbReference type="GO" id="GO:0006355">
    <property type="term" value="P:regulation of DNA-templated transcription"/>
    <property type="evidence" value="ECO:0007669"/>
    <property type="project" value="InterPro"/>
</dbReference>
<keyword evidence="3" id="KW-0902">Two-component regulatory system</keyword>
<dbReference type="SUPFAM" id="SSF46894">
    <property type="entry name" value="C-terminal effector domain of the bipartite response regulators"/>
    <property type="match status" value="1"/>
</dbReference>
<dbReference type="PANTHER" id="PTHR48111">
    <property type="entry name" value="REGULATOR OF RPOS"/>
    <property type="match status" value="1"/>
</dbReference>
<feature type="modified residue" description="4-aspartylphosphate" evidence="8">
    <location>
        <position position="52"/>
    </location>
</feature>
<dbReference type="CDD" id="cd00383">
    <property type="entry name" value="trans_reg_C"/>
    <property type="match status" value="1"/>
</dbReference>
<feature type="domain" description="OmpR/PhoB-type" evidence="11">
    <location>
        <begin position="126"/>
        <end position="224"/>
    </location>
</feature>
<dbReference type="InterPro" id="IPR016032">
    <property type="entry name" value="Sig_transdc_resp-reg_C-effctor"/>
</dbReference>
<dbReference type="SMART" id="SM00448">
    <property type="entry name" value="REC"/>
    <property type="match status" value="1"/>
</dbReference>
<dbReference type="Gene3D" id="6.10.250.690">
    <property type="match status" value="1"/>
</dbReference>
<evidence type="ECO:0000256" key="1">
    <source>
        <dbReference type="ARBA" id="ARBA00018672"/>
    </source>
</evidence>
<organism evidence="12 13">
    <name type="scientific">Natranaerovirga pectinivora</name>
    <dbReference type="NCBI Taxonomy" id="682400"/>
    <lineage>
        <taxon>Bacteria</taxon>
        <taxon>Bacillati</taxon>
        <taxon>Bacillota</taxon>
        <taxon>Clostridia</taxon>
        <taxon>Lachnospirales</taxon>
        <taxon>Natranaerovirgaceae</taxon>
        <taxon>Natranaerovirga</taxon>
    </lineage>
</organism>
<dbReference type="Gene3D" id="1.10.10.10">
    <property type="entry name" value="Winged helix-like DNA-binding domain superfamily/Winged helix DNA-binding domain"/>
    <property type="match status" value="1"/>
</dbReference>
<keyword evidence="6" id="KW-0804">Transcription</keyword>
<evidence type="ECO:0000256" key="6">
    <source>
        <dbReference type="ARBA" id="ARBA00023163"/>
    </source>
</evidence>
<evidence type="ECO:0000256" key="2">
    <source>
        <dbReference type="ARBA" id="ARBA00022553"/>
    </source>
</evidence>
<evidence type="ECO:0000256" key="7">
    <source>
        <dbReference type="ARBA" id="ARBA00024867"/>
    </source>
</evidence>
<comment type="function">
    <text evidence="7">May play the central regulatory role in sporulation. It may be an element of the effector pathway responsible for the activation of sporulation genes in response to nutritional stress. Spo0A may act in concert with spo0H (a sigma factor) to control the expression of some genes that are critical to the sporulation process.</text>
</comment>
<dbReference type="GO" id="GO:0005829">
    <property type="term" value="C:cytosol"/>
    <property type="evidence" value="ECO:0007669"/>
    <property type="project" value="TreeGrafter"/>
</dbReference>
<dbReference type="GO" id="GO:0032993">
    <property type="term" value="C:protein-DNA complex"/>
    <property type="evidence" value="ECO:0007669"/>
    <property type="project" value="TreeGrafter"/>
</dbReference>
<dbReference type="InterPro" id="IPR001867">
    <property type="entry name" value="OmpR/PhoB-type_DNA-bd"/>
</dbReference>
<name>A0A4R3MT53_9FIRM</name>
<dbReference type="GO" id="GO:0000976">
    <property type="term" value="F:transcription cis-regulatory region binding"/>
    <property type="evidence" value="ECO:0007669"/>
    <property type="project" value="TreeGrafter"/>
</dbReference>
<evidence type="ECO:0000256" key="3">
    <source>
        <dbReference type="ARBA" id="ARBA00023012"/>
    </source>
</evidence>
<dbReference type="InterPro" id="IPR011006">
    <property type="entry name" value="CheY-like_superfamily"/>
</dbReference>
<evidence type="ECO:0000256" key="4">
    <source>
        <dbReference type="ARBA" id="ARBA00023015"/>
    </source>
</evidence>
<dbReference type="SMART" id="SM00862">
    <property type="entry name" value="Trans_reg_C"/>
    <property type="match status" value="1"/>
</dbReference>
<dbReference type="GO" id="GO:0000156">
    <property type="term" value="F:phosphorelay response regulator activity"/>
    <property type="evidence" value="ECO:0007669"/>
    <property type="project" value="TreeGrafter"/>
</dbReference>
<dbReference type="Pfam" id="PF00486">
    <property type="entry name" value="Trans_reg_C"/>
    <property type="match status" value="1"/>
</dbReference>
<keyword evidence="2 8" id="KW-0597">Phosphoprotein</keyword>
<dbReference type="SUPFAM" id="SSF52172">
    <property type="entry name" value="CheY-like"/>
    <property type="match status" value="1"/>
</dbReference>
<dbReference type="InterPro" id="IPR039420">
    <property type="entry name" value="WalR-like"/>
</dbReference>
<dbReference type="OrthoDB" id="9790442at2"/>
<dbReference type="PROSITE" id="PS51755">
    <property type="entry name" value="OMPR_PHOB"/>
    <property type="match status" value="1"/>
</dbReference>
<evidence type="ECO:0000256" key="8">
    <source>
        <dbReference type="PROSITE-ProRule" id="PRU00169"/>
    </source>
</evidence>
<dbReference type="Gene3D" id="3.40.50.2300">
    <property type="match status" value="1"/>
</dbReference>
<dbReference type="PROSITE" id="PS50110">
    <property type="entry name" value="RESPONSE_REGULATORY"/>
    <property type="match status" value="1"/>
</dbReference>
<dbReference type="AlphaFoldDB" id="A0A4R3MT53"/>
<dbReference type="EMBL" id="SMAL01000002">
    <property type="protein sequence ID" value="TCT16224.1"/>
    <property type="molecule type" value="Genomic_DNA"/>
</dbReference>
<gene>
    <name evidence="12" type="ORF">EDC18_102241</name>
</gene>
<dbReference type="RefSeq" id="WP_132250456.1">
    <property type="nucleotide sequence ID" value="NZ_SMAL01000002.1"/>
</dbReference>
<protein>
    <recommendedName>
        <fullName evidence="1">Stage 0 sporulation protein A homolog</fullName>
    </recommendedName>
</protein>
<dbReference type="InterPro" id="IPR001789">
    <property type="entry name" value="Sig_transdc_resp-reg_receiver"/>
</dbReference>
<dbReference type="InterPro" id="IPR036388">
    <property type="entry name" value="WH-like_DNA-bd_sf"/>
</dbReference>
<reference evidence="12 13" key="1">
    <citation type="submission" date="2019-03" db="EMBL/GenBank/DDBJ databases">
        <title>Genomic Encyclopedia of Type Strains, Phase IV (KMG-IV): sequencing the most valuable type-strain genomes for metagenomic binning, comparative biology and taxonomic classification.</title>
        <authorList>
            <person name="Goeker M."/>
        </authorList>
    </citation>
    <scope>NUCLEOTIDE SEQUENCE [LARGE SCALE GENOMIC DNA]</scope>
    <source>
        <strain evidence="12 13">DSM 24629</strain>
    </source>
</reference>
<feature type="DNA-binding region" description="OmpR/PhoB-type" evidence="9">
    <location>
        <begin position="126"/>
        <end position="224"/>
    </location>
</feature>
<evidence type="ECO:0000256" key="5">
    <source>
        <dbReference type="ARBA" id="ARBA00023125"/>
    </source>
</evidence>
<evidence type="ECO:0000259" key="11">
    <source>
        <dbReference type="PROSITE" id="PS51755"/>
    </source>
</evidence>